<keyword evidence="4" id="KW-1185">Reference proteome</keyword>
<dbReference type="Proteomes" id="UP001321520">
    <property type="component" value="Chromosome"/>
</dbReference>
<evidence type="ECO:0000256" key="2">
    <source>
        <dbReference type="SAM" id="SignalP"/>
    </source>
</evidence>
<organism evidence="3 4">
    <name type="scientific">Microbulbifer spongiae</name>
    <dbReference type="NCBI Taxonomy" id="2944933"/>
    <lineage>
        <taxon>Bacteria</taxon>
        <taxon>Pseudomonadati</taxon>
        <taxon>Pseudomonadota</taxon>
        <taxon>Gammaproteobacteria</taxon>
        <taxon>Cellvibrionales</taxon>
        <taxon>Microbulbiferaceae</taxon>
        <taxon>Microbulbifer</taxon>
    </lineage>
</organism>
<protein>
    <submittedName>
        <fullName evidence="3">Uncharacterized protein</fullName>
    </submittedName>
</protein>
<proteinExistence type="predicted"/>
<feature type="region of interest" description="Disordered" evidence="1">
    <location>
        <begin position="81"/>
        <end position="101"/>
    </location>
</feature>
<accession>A0ABY9EFT2</accession>
<gene>
    <name evidence="3" type="ORF">M8T91_08110</name>
</gene>
<keyword evidence="2" id="KW-0732">Signal</keyword>
<dbReference type="EMBL" id="CP098023">
    <property type="protein sequence ID" value="WKD51370.1"/>
    <property type="molecule type" value="Genomic_DNA"/>
</dbReference>
<feature type="chain" id="PRO_5046801939" evidence="2">
    <location>
        <begin position="31"/>
        <end position="101"/>
    </location>
</feature>
<evidence type="ECO:0000313" key="4">
    <source>
        <dbReference type="Proteomes" id="UP001321520"/>
    </source>
</evidence>
<dbReference type="RefSeq" id="WP_301418583.1">
    <property type="nucleotide sequence ID" value="NZ_CP098023.1"/>
</dbReference>
<evidence type="ECO:0000313" key="3">
    <source>
        <dbReference type="EMBL" id="WKD51370.1"/>
    </source>
</evidence>
<name>A0ABY9EFT2_9GAMM</name>
<feature type="signal peptide" evidence="2">
    <location>
        <begin position="1"/>
        <end position="30"/>
    </location>
</feature>
<evidence type="ECO:0000256" key="1">
    <source>
        <dbReference type="SAM" id="MobiDB-lite"/>
    </source>
</evidence>
<reference evidence="3 4" key="1">
    <citation type="submission" date="2022-05" db="EMBL/GenBank/DDBJ databases">
        <title>Microbulbifer sp. nov., isolated from sponge.</title>
        <authorList>
            <person name="Gao L."/>
        </authorList>
    </citation>
    <scope>NUCLEOTIDE SEQUENCE [LARGE SCALE GENOMIC DNA]</scope>
    <source>
        <strain evidence="3 4">MI-G</strain>
    </source>
</reference>
<sequence length="101" mass="11326">MFTAVSFRNVKFCAILVLVFGALPVAQSRATELGFSIEEINHEFAEKIEQQVLLKLDMLNQWRAKHIIQGSNFPYPARIAEDKSSRGATPGPYSKGRLTVM</sequence>